<keyword evidence="6" id="KW-1185">Reference proteome</keyword>
<evidence type="ECO:0000256" key="4">
    <source>
        <dbReference type="SAM" id="Phobius"/>
    </source>
</evidence>
<accession>A0AAD6FY95</accession>
<comment type="subcellular location">
    <subcellularLocation>
        <location evidence="1">Membrane</location>
        <topology evidence="1">Multi-pass membrane protein</topology>
    </subcellularLocation>
</comment>
<feature type="transmembrane region" description="Helical" evidence="4">
    <location>
        <begin position="60"/>
        <end position="81"/>
    </location>
</feature>
<feature type="transmembrane region" description="Helical" evidence="4">
    <location>
        <begin position="211"/>
        <end position="233"/>
    </location>
</feature>
<feature type="transmembrane region" description="Helical" evidence="4">
    <location>
        <begin position="320"/>
        <end position="341"/>
    </location>
</feature>
<dbReference type="EMBL" id="JAPVEA010000008">
    <property type="protein sequence ID" value="KAJ5438295.1"/>
    <property type="molecule type" value="Genomic_DNA"/>
</dbReference>
<dbReference type="InterPro" id="IPR011701">
    <property type="entry name" value="MFS"/>
</dbReference>
<dbReference type="AlphaFoldDB" id="A0AAD6FY95"/>
<evidence type="ECO:0000256" key="1">
    <source>
        <dbReference type="ARBA" id="ARBA00004141"/>
    </source>
</evidence>
<name>A0AAD6FY95_9EURO</name>
<dbReference type="GO" id="GO:0016020">
    <property type="term" value="C:membrane"/>
    <property type="evidence" value="ECO:0007669"/>
    <property type="project" value="UniProtKB-SubCell"/>
</dbReference>
<feature type="transmembrane region" description="Helical" evidence="4">
    <location>
        <begin position="121"/>
        <end position="138"/>
    </location>
</feature>
<reference evidence="5" key="1">
    <citation type="submission" date="2022-12" db="EMBL/GenBank/DDBJ databases">
        <authorList>
            <person name="Petersen C."/>
        </authorList>
    </citation>
    <scope>NUCLEOTIDE SEQUENCE</scope>
    <source>
        <strain evidence="5">IBT 16125</strain>
    </source>
</reference>
<organism evidence="5 6">
    <name type="scientific">Penicillium daleae</name>
    <dbReference type="NCBI Taxonomy" id="63821"/>
    <lineage>
        <taxon>Eukaryota</taxon>
        <taxon>Fungi</taxon>
        <taxon>Dikarya</taxon>
        <taxon>Ascomycota</taxon>
        <taxon>Pezizomycotina</taxon>
        <taxon>Eurotiomycetes</taxon>
        <taxon>Eurotiomycetidae</taxon>
        <taxon>Eurotiales</taxon>
        <taxon>Aspergillaceae</taxon>
        <taxon>Penicillium</taxon>
    </lineage>
</organism>
<feature type="transmembrane region" description="Helical" evidence="4">
    <location>
        <begin position="93"/>
        <end position="114"/>
    </location>
</feature>
<evidence type="ECO:0000256" key="3">
    <source>
        <dbReference type="SAM" id="MobiDB-lite"/>
    </source>
</evidence>
<dbReference type="RefSeq" id="XP_056761524.1">
    <property type="nucleotide sequence ID" value="XM_056912675.1"/>
</dbReference>
<dbReference type="Pfam" id="PF07690">
    <property type="entry name" value="MFS_1"/>
    <property type="match status" value="1"/>
</dbReference>
<gene>
    <name evidence="5" type="ORF">N7458_009293</name>
</gene>
<feature type="transmembrane region" description="Helical" evidence="4">
    <location>
        <begin position="144"/>
        <end position="168"/>
    </location>
</feature>
<dbReference type="InterPro" id="IPR050327">
    <property type="entry name" value="Proton-linked_MCT"/>
</dbReference>
<dbReference type="PANTHER" id="PTHR11360:SF319">
    <property type="entry name" value="MAJOR FACILITATOR SUPERFAMILY (MFS) PROFILE DOMAIN-CONTAINING PROTEIN"/>
    <property type="match status" value="1"/>
</dbReference>
<feature type="transmembrane region" description="Helical" evidence="4">
    <location>
        <begin position="180"/>
        <end position="199"/>
    </location>
</feature>
<proteinExistence type="inferred from homology"/>
<sequence length="434" mass="47255">MHTESETDKKMQEIRLNHDPLEFSRKNEETGDTLEENAAENEESFPDGGVQAWRTALGGFLSFIASIGYLSGGSVFQSYFMTVVLPDSSPSDIAWIGSVQIWGCFFFGIWSGALSDKHGPALPLALGTFFMVFGNMMSSLSTKYYQFLLSQGFCVAFGMGLIFTPALAVQSQWFLKRRGFVVGLVMSGQMVGGIIWPVLVNRLLNFEGVSYSWTLRIIAFMQLAIMCAATLLVRRRFRTHMERTPVPLRQYLTDGRTMLLTLAILIMNLGLYVPWFYITPYAINSGASSSLGFYDAAILNGGAFIGCYVLGLVADYGLGIFNSVVTATLACAAVAFGWIGANSSASIIVWAVAYGVVSGALQAIFLPCISMLAPTPEVIGSWNVLATGPIAGRLLENTGGIDYLPMQLFTAISLALSGALFVVTRLWISREVFI</sequence>
<evidence type="ECO:0000313" key="6">
    <source>
        <dbReference type="Proteomes" id="UP001213681"/>
    </source>
</evidence>
<keyword evidence="4" id="KW-0472">Membrane</keyword>
<comment type="caution">
    <text evidence="5">The sequence shown here is derived from an EMBL/GenBank/DDBJ whole genome shotgun (WGS) entry which is preliminary data.</text>
</comment>
<dbReference type="SUPFAM" id="SSF103473">
    <property type="entry name" value="MFS general substrate transporter"/>
    <property type="match status" value="1"/>
</dbReference>
<reference evidence="5" key="2">
    <citation type="journal article" date="2023" name="IMA Fungus">
        <title>Comparative genomic study of the Penicillium genus elucidates a diverse pangenome and 15 lateral gene transfer events.</title>
        <authorList>
            <person name="Petersen C."/>
            <person name="Sorensen T."/>
            <person name="Nielsen M.R."/>
            <person name="Sondergaard T.E."/>
            <person name="Sorensen J.L."/>
            <person name="Fitzpatrick D.A."/>
            <person name="Frisvad J.C."/>
            <person name="Nielsen K.L."/>
        </authorList>
    </citation>
    <scope>NUCLEOTIDE SEQUENCE</scope>
    <source>
        <strain evidence="5">IBT 16125</strain>
    </source>
</reference>
<dbReference type="GO" id="GO:0022857">
    <property type="term" value="F:transmembrane transporter activity"/>
    <property type="evidence" value="ECO:0007669"/>
    <property type="project" value="InterPro"/>
</dbReference>
<feature type="transmembrane region" description="Helical" evidence="4">
    <location>
        <begin position="407"/>
        <end position="428"/>
    </location>
</feature>
<dbReference type="GeneID" id="81602918"/>
<feature type="transmembrane region" description="Helical" evidence="4">
    <location>
        <begin position="259"/>
        <end position="279"/>
    </location>
</feature>
<dbReference type="Gene3D" id="1.20.1250.20">
    <property type="entry name" value="MFS general substrate transporter like domains"/>
    <property type="match status" value="1"/>
</dbReference>
<evidence type="ECO:0000256" key="2">
    <source>
        <dbReference type="ARBA" id="ARBA00006727"/>
    </source>
</evidence>
<dbReference type="Proteomes" id="UP001213681">
    <property type="component" value="Unassembled WGS sequence"/>
</dbReference>
<feature type="transmembrane region" description="Helical" evidence="4">
    <location>
        <begin position="378"/>
        <end position="395"/>
    </location>
</feature>
<dbReference type="InterPro" id="IPR036259">
    <property type="entry name" value="MFS_trans_sf"/>
</dbReference>
<evidence type="ECO:0000313" key="5">
    <source>
        <dbReference type="EMBL" id="KAJ5438295.1"/>
    </source>
</evidence>
<feature type="compositionally biased region" description="Acidic residues" evidence="3">
    <location>
        <begin position="30"/>
        <end position="45"/>
    </location>
</feature>
<protein>
    <submittedName>
        <fullName evidence="5">Monocarboxylate transporter</fullName>
    </submittedName>
</protein>
<dbReference type="PANTHER" id="PTHR11360">
    <property type="entry name" value="MONOCARBOXYLATE TRANSPORTER"/>
    <property type="match status" value="1"/>
</dbReference>
<feature type="transmembrane region" description="Helical" evidence="4">
    <location>
        <begin position="347"/>
        <end position="366"/>
    </location>
</feature>
<feature type="transmembrane region" description="Helical" evidence="4">
    <location>
        <begin position="291"/>
        <end position="313"/>
    </location>
</feature>
<feature type="compositionally biased region" description="Basic and acidic residues" evidence="3">
    <location>
        <begin position="1"/>
        <end position="29"/>
    </location>
</feature>
<keyword evidence="4" id="KW-1133">Transmembrane helix</keyword>
<keyword evidence="4" id="KW-0812">Transmembrane</keyword>
<feature type="region of interest" description="Disordered" evidence="3">
    <location>
        <begin position="1"/>
        <end position="46"/>
    </location>
</feature>
<comment type="similarity">
    <text evidence="2">Belongs to the major facilitator superfamily. Monocarboxylate porter (TC 2.A.1.13) family.</text>
</comment>